<dbReference type="OrthoDB" id="2515554at2"/>
<dbReference type="EMBL" id="JAMDMJ010000022">
    <property type="protein sequence ID" value="MCY9597475.1"/>
    <property type="molecule type" value="Genomic_DNA"/>
</dbReference>
<proteinExistence type="predicted"/>
<keyword evidence="2" id="KW-0472">Membrane</keyword>
<evidence type="ECO:0000313" key="5">
    <source>
        <dbReference type="Proteomes" id="UP000288943"/>
    </source>
</evidence>
<feature type="transmembrane region" description="Helical" evidence="2">
    <location>
        <begin position="165"/>
        <end position="185"/>
    </location>
</feature>
<evidence type="ECO:0000256" key="1">
    <source>
        <dbReference type="SAM" id="MobiDB-lite"/>
    </source>
</evidence>
<keyword evidence="6" id="KW-1185">Reference proteome</keyword>
<feature type="transmembrane region" description="Helical" evidence="2">
    <location>
        <begin position="362"/>
        <end position="381"/>
    </location>
</feature>
<feature type="transmembrane region" description="Helical" evidence="2">
    <location>
        <begin position="240"/>
        <end position="271"/>
    </location>
</feature>
<evidence type="ECO:0000313" key="6">
    <source>
        <dbReference type="Proteomes" id="UP001527202"/>
    </source>
</evidence>
<dbReference type="GeneID" id="95377963"/>
<dbReference type="Proteomes" id="UP000288943">
    <property type="component" value="Chromosome"/>
</dbReference>
<name>A0A410X598_9BACL</name>
<dbReference type="KEGG" id="pchi:PC41400_24535"/>
<keyword evidence="2" id="KW-1133">Transmembrane helix</keyword>
<feature type="transmembrane region" description="Helical" evidence="2">
    <location>
        <begin position="315"/>
        <end position="337"/>
    </location>
</feature>
<feature type="transmembrane region" description="Helical" evidence="2">
    <location>
        <begin position="45"/>
        <end position="64"/>
    </location>
</feature>
<dbReference type="AlphaFoldDB" id="A0A410X598"/>
<organism evidence="4 5">
    <name type="scientific">Paenibacillus chitinolyticus</name>
    <dbReference type="NCBI Taxonomy" id="79263"/>
    <lineage>
        <taxon>Bacteria</taxon>
        <taxon>Bacillati</taxon>
        <taxon>Bacillota</taxon>
        <taxon>Bacilli</taxon>
        <taxon>Bacillales</taxon>
        <taxon>Paenibacillaceae</taxon>
        <taxon>Paenibacillus</taxon>
    </lineage>
</organism>
<feature type="transmembrane region" description="Helical" evidence="2">
    <location>
        <begin position="20"/>
        <end position="38"/>
    </location>
</feature>
<dbReference type="EMBL" id="CP026520">
    <property type="protein sequence ID" value="QAV21789.1"/>
    <property type="molecule type" value="Genomic_DNA"/>
</dbReference>
<accession>A0A410X598</accession>
<evidence type="ECO:0000313" key="4">
    <source>
        <dbReference type="EMBL" id="QAV21789.1"/>
    </source>
</evidence>
<sequence>MIGYVLLMLLLEKGIFQLDERMGIISFFVLLLPLFCMIRWPDQPFLLYIGFCVMLIGKFVYALTATPLAGPDENHYYEQVVTYLGLGDFLNYAFEHISTYLFNSSAYPIFGLMYMPFFKFLDVSDPLVIITYNSVMLIWIAYLIYALNRSFFGYEQANRRMYEGWIILGLFVSPSFMMMTSLFAKDVTCVALGLYCTHLLLKRKYVLFLLVMLYATGLRDYAIVYTLCFYLLFTKRFKTAVAMLVVSAGVLAVKIGGLGIVNAVLLTAFLFLSPNPVNPENWETNVMYRSMEAVAMLVALAFAVLMFIRYKETRAFYRIVVVLLFAYACTLVLVGYMTVTGRDLEYGVGTIGDNMVRKKLPILPLLYMFQAYTAGWTLKWLKSIRDKRRGIHERPRPVSQIQNGAGHRHPHSPSLPEAGA</sequence>
<gene>
    <name evidence="3" type="ORF">M5X16_17070</name>
    <name evidence="4" type="ORF">PC41400_24535</name>
</gene>
<dbReference type="RefSeq" id="WP_042230699.1">
    <property type="nucleotide sequence ID" value="NZ_CP026520.1"/>
</dbReference>
<reference evidence="4 5" key="1">
    <citation type="submission" date="2018-01" db="EMBL/GenBank/DDBJ databases">
        <title>The whole genome sequencing and assembly of Paenibacillus chitinolyticus KCCM 41400 strain.</title>
        <authorList>
            <person name="Kim J.-Y."/>
            <person name="Park M.-K."/>
            <person name="Lee Y.-J."/>
            <person name="Yi H."/>
            <person name="Bahn Y.-S."/>
            <person name="Kim J.F."/>
            <person name="Lee D.-W."/>
        </authorList>
    </citation>
    <scope>NUCLEOTIDE SEQUENCE [LARGE SCALE GENOMIC DNA]</scope>
    <source>
        <strain evidence="4 5">KCCM 41400</strain>
    </source>
</reference>
<keyword evidence="2" id="KW-0812">Transmembrane</keyword>
<feature type="region of interest" description="Disordered" evidence="1">
    <location>
        <begin position="392"/>
        <end position="420"/>
    </location>
</feature>
<feature type="transmembrane region" description="Helical" evidence="2">
    <location>
        <begin position="127"/>
        <end position="145"/>
    </location>
</feature>
<feature type="transmembrane region" description="Helical" evidence="2">
    <location>
        <begin position="205"/>
        <end position="233"/>
    </location>
</feature>
<reference evidence="3 6" key="2">
    <citation type="submission" date="2022-05" db="EMBL/GenBank/DDBJ databases">
        <title>Genome Sequencing of Bee-Associated Microbes.</title>
        <authorList>
            <person name="Dunlap C."/>
        </authorList>
    </citation>
    <scope>NUCLEOTIDE SEQUENCE [LARGE SCALE GENOMIC DNA]</scope>
    <source>
        <strain evidence="3 6">NRRL B-23120</strain>
    </source>
</reference>
<dbReference type="Proteomes" id="UP001527202">
    <property type="component" value="Unassembled WGS sequence"/>
</dbReference>
<evidence type="ECO:0000313" key="3">
    <source>
        <dbReference type="EMBL" id="MCY9597475.1"/>
    </source>
</evidence>
<feature type="transmembrane region" description="Helical" evidence="2">
    <location>
        <begin position="291"/>
        <end position="308"/>
    </location>
</feature>
<protein>
    <submittedName>
        <fullName evidence="4">Uncharacterized protein</fullName>
    </submittedName>
</protein>
<evidence type="ECO:0000256" key="2">
    <source>
        <dbReference type="SAM" id="Phobius"/>
    </source>
</evidence>